<sequence>MAVHRLQPSPSGLQCSTARSPVLLHGPRLTGARTGRRAPTTGYVHPLSFGPSSLSSVLSHRAPKRFGLMPHLW</sequence>
<evidence type="ECO:0000313" key="2">
    <source>
        <dbReference type="EMBL" id="AQK58589.1"/>
    </source>
</evidence>
<dbReference type="ExpressionAtlas" id="K7UNX9">
    <property type="expression patterns" value="baseline and differential"/>
</dbReference>
<dbReference type="EMBL" id="CM000780">
    <property type="protein sequence ID" value="AQK58589.1"/>
    <property type="molecule type" value="Genomic_DNA"/>
</dbReference>
<dbReference type="AlphaFoldDB" id="K7UNX9"/>
<evidence type="ECO:0000313" key="4">
    <source>
        <dbReference type="Proteomes" id="UP000007305"/>
    </source>
</evidence>
<evidence type="ECO:0000313" key="3">
    <source>
        <dbReference type="EnsemblPlants" id="Zm00001eb201060_P001"/>
    </source>
</evidence>
<organism evidence="2">
    <name type="scientific">Zea mays</name>
    <name type="common">Maize</name>
    <dbReference type="NCBI Taxonomy" id="4577"/>
    <lineage>
        <taxon>Eukaryota</taxon>
        <taxon>Viridiplantae</taxon>
        <taxon>Streptophyta</taxon>
        <taxon>Embryophyta</taxon>
        <taxon>Tracheophyta</taxon>
        <taxon>Spermatophyta</taxon>
        <taxon>Magnoliopsida</taxon>
        <taxon>Liliopsida</taxon>
        <taxon>Poales</taxon>
        <taxon>Poaceae</taxon>
        <taxon>PACMAD clade</taxon>
        <taxon>Panicoideae</taxon>
        <taxon>Andropogonodae</taxon>
        <taxon>Andropogoneae</taxon>
        <taxon>Tripsacinae</taxon>
        <taxon>Zea</taxon>
    </lineage>
</organism>
<feature type="compositionally biased region" description="Polar residues" evidence="1">
    <location>
        <begin position="8"/>
        <end position="19"/>
    </location>
</feature>
<dbReference type="Proteomes" id="UP000007305">
    <property type="component" value="Chromosome 4"/>
</dbReference>
<evidence type="ECO:0000256" key="1">
    <source>
        <dbReference type="SAM" id="MobiDB-lite"/>
    </source>
</evidence>
<protein>
    <submittedName>
        <fullName evidence="2 3">Uncharacterized protein</fullName>
    </submittedName>
</protein>
<reference evidence="4" key="1">
    <citation type="journal article" date="2009" name="Science">
        <title>The B73 maize genome: complexity, diversity, and dynamics.</title>
        <authorList>
            <person name="Schnable P.S."/>
            <person name="Ware D."/>
            <person name="Fulton R.S."/>
            <person name="Stein J.C."/>
            <person name="Wei F."/>
            <person name="Pasternak S."/>
            <person name="Liang C."/>
            <person name="Zhang J."/>
            <person name="Fulton L."/>
            <person name="Graves T.A."/>
            <person name="Minx P."/>
            <person name="Reily A.D."/>
            <person name="Courtney L."/>
            <person name="Kruchowski S.S."/>
            <person name="Tomlinson C."/>
            <person name="Strong C."/>
            <person name="Delehaunty K."/>
            <person name="Fronick C."/>
            <person name="Courtney B."/>
            <person name="Rock S.M."/>
            <person name="Belter E."/>
            <person name="Du F."/>
            <person name="Kim K."/>
            <person name="Abbott R.M."/>
            <person name="Cotton M."/>
            <person name="Levy A."/>
            <person name="Marchetto P."/>
            <person name="Ochoa K."/>
            <person name="Jackson S.M."/>
            <person name="Gillam B."/>
            <person name="Chen W."/>
            <person name="Yan L."/>
            <person name="Higginbotham J."/>
            <person name="Cardenas M."/>
            <person name="Waligorski J."/>
            <person name="Applebaum E."/>
            <person name="Phelps L."/>
            <person name="Falcone J."/>
            <person name="Kanchi K."/>
            <person name="Thane T."/>
            <person name="Scimone A."/>
            <person name="Thane N."/>
            <person name="Henke J."/>
            <person name="Wang T."/>
            <person name="Ruppert J."/>
            <person name="Shah N."/>
            <person name="Rotter K."/>
            <person name="Hodges J."/>
            <person name="Ingenthron E."/>
            <person name="Cordes M."/>
            <person name="Kohlberg S."/>
            <person name="Sgro J."/>
            <person name="Delgado B."/>
            <person name="Mead K."/>
            <person name="Chinwalla A."/>
            <person name="Leonard S."/>
            <person name="Crouse K."/>
            <person name="Collura K."/>
            <person name="Kudrna D."/>
            <person name="Currie J."/>
            <person name="He R."/>
            <person name="Angelova A."/>
            <person name="Rajasekar S."/>
            <person name="Mueller T."/>
            <person name="Lomeli R."/>
            <person name="Scara G."/>
            <person name="Ko A."/>
            <person name="Delaney K."/>
            <person name="Wissotski M."/>
            <person name="Lopez G."/>
            <person name="Campos D."/>
            <person name="Braidotti M."/>
            <person name="Ashley E."/>
            <person name="Golser W."/>
            <person name="Kim H."/>
            <person name="Lee S."/>
            <person name="Lin J."/>
            <person name="Dujmic Z."/>
            <person name="Kim W."/>
            <person name="Talag J."/>
            <person name="Zuccolo A."/>
            <person name="Fan C."/>
            <person name="Sebastian A."/>
            <person name="Kramer M."/>
            <person name="Spiegel L."/>
            <person name="Nascimento L."/>
            <person name="Zutavern T."/>
            <person name="Miller B."/>
            <person name="Ambroise C."/>
            <person name="Muller S."/>
            <person name="Spooner W."/>
            <person name="Narechania A."/>
            <person name="Ren L."/>
            <person name="Wei S."/>
            <person name="Kumari S."/>
            <person name="Faga B."/>
            <person name="Levy M.J."/>
            <person name="McMahan L."/>
            <person name="Van Buren P."/>
            <person name="Vaughn M.W."/>
            <person name="Ying K."/>
            <person name="Yeh C.-T."/>
            <person name="Emrich S.J."/>
            <person name="Jia Y."/>
            <person name="Kalyanaraman A."/>
            <person name="Hsia A.-P."/>
            <person name="Barbazuk W.B."/>
            <person name="Baucom R.S."/>
            <person name="Brutnell T.P."/>
            <person name="Carpita N.C."/>
            <person name="Chaparro C."/>
            <person name="Chia J.-M."/>
            <person name="Deragon J.-M."/>
            <person name="Estill J.C."/>
            <person name="Fu Y."/>
            <person name="Jeddeloh J.A."/>
            <person name="Han Y."/>
            <person name="Lee H."/>
            <person name="Li P."/>
            <person name="Lisch D.R."/>
            <person name="Liu S."/>
            <person name="Liu Z."/>
            <person name="Nagel D.H."/>
            <person name="McCann M.C."/>
            <person name="SanMiguel P."/>
            <person name="Myers A.M."/>
            <person name="Nettleton D."/>
            <person name="Nguyen J."/>
            <person name="Penning B.W."/>
            <person name="Ponnala L."/>
            <person name="Schneider K.L."/>
            <person name="Schwartz D.C."/>
            <person name="Sharma A."/>
            <person name="Soderlund C."/>
            <person name="Springer N.M."/>
            <person name="Sun Q."/>
            <person name="Wang H."/>
            <person name="Waterman M."/>
            <person name="Westerman R."/>
            <person name="Wolfgruber T.K."/>
            <person name="Yang L."/>
            <person name="Yu Y."/>
            <person name="Zhang L."/>
            <person name="Zhou S."/>
            <person name="Zhu Q."/>
            <person name="Bennetzen J.L."/>
            <person name="Dawe R.K."/>
            <person name="Jiang J."/>
            <person name="Jiang N."/>
            <person name="Presting G.G."/>
            <person name="Wessler S.R."/>
            <person name="Aluru S."/>
            <person name="Martienssen R.A."/>
            <person name="Clifton S.W."/>
            <person name="McCombie W.R."/>
            <person name="Wing R.A."/>
            <person name="Wilson R.K."/>
        </authorList>
    </citation>
    <scope>NUCLEOTIDE SEQUENCE [LARGE SCALE GENOMIC DNA]</scope>
    <source>
        <strain evidence="4">cv. B73</strain>
    </source>
</reference>
<reference evidence="2" key="2">
    <citation type="submission" date="2015-12" db="EMBL/GenBank/DDBJ databases">
        <title>Update maize B73 reference genome by single molecule sequencing technologies.</title>
        <authorList>
            <consortium name="Maize Genome Sequencing Project"/>
            <person name="Ware D."/>
        </authorList>
    </citation>
    <scope>NUCLEOTIDE SEQUENCE</scope>
    <source>
        <tissue evidence="2">Seedling</tissue>
    </source>
</reference>
<dbReference type="HOGENOM" id="CLU_2729744_0_0_1"/>
<accession>K7UNX9</accession>
<proteinExistence type="predicted"/>
<gene>
    <name evidence="2" type="ORF">ZEAMMB73_Zm00001d053036</name>
</gene>
<keyword evidence="4" id="KW-1185">Reference proteome</keyword>
<reference evidence="3" key="4">
    <citation type="submission" date="2021-05" db="UniProtKB">
        <authorList>
            <consortium name="EnsemblPlants"/>
        </authorList>
    </citation>
    <scope>IDENTIFICATION</scope>
    <source>
        <strain evidence="3">cv. B73</strain>
    </source>
</reference>
<dbReference type="EnsemblPlants" id="Zm00001eb201060_T001">
    <property type="protein sequence ID" value="Zm00001eb201060_P001"/>
    <property type="gene ID" value="Zm00001eb201060"/>
</dbReference>
<reference evidence="3" key="3">
    <citation type="submission" date="2019-07" db="EMBL/GenBank/DDBJ databases">
        <authorList>
            <person name="Seetharam A."/>
            <person name="Woodhouse M."/>
            <person name="Cannon E."/>
        </authorList>
    </citation>
    <scope>NUCLEOTIDE SEQUENCE [LARGE SCALE GENOMIC DNA]</scope>
    <source>
        <strain evidence="3">cv. B73</strain>
    </source>
</reference>
<name>K7UNX9_MAIZE</name>
<dbReference type="Gramene" id="Zm00001eb201060_T001">
    <property type="protein sequence ID" value="Zm00001eb201060_P001"/>
    <property type="gene ID" value="Zm00001eb201060"/>
</dbReference>
<feature type="region of interest" description="Disordered" evidence="1">
    <location>
        <begin position="1"/>
        <end position="43"/>
    </location>
</feature>
<feature type="compositionally biased region" description="Low complexity" evidence="1">
    <location>
        <begin position="26"/>
        <end position="43"/>
    </location>
</feature>